<dbReference type="AlphaFoldDB" id="A0A6G1J000"/>
<evidence type="ECO:0000256" key="2">
    <source>
        <dbReference type="SAM" id="Phobius"/>
    </source>
</evidence>
<dbReference type="PANTHER" id="PTHR35394:SF5">
    <property type="entry name" value="DUF3176 DOMAIN-CONTAINING PROTEIN"/>
    <property type="match status" value="1"/>
</dbReference>
<evidence type="ECO:0000313" key="4">
    <source>
        <dbReference type="Proteomes" id="UP000799291"/>
    </source>
</evidence>
<feature type="transmembrane region" description="Helical" evidence="2">
    <location>
        <begin position="29"/>
        <end position="49"/>
    </location>
</feature>
<dbReference type="Pfam" id="PF11374">
    <property type="entry name" value="DUF3176"/>
    <property type="match status" value="1"/>
</dbReference>
<feature type="non-terminal residue" evidence="3">
    <location>
        <position position="1"/>
    </location>
</feature>
<evidence type="ECO:0000256" key="1">
    <source>
        <dbReference type="SAM" id="MobiDB-lite"/>
    </source>
</evidence>
<gene>
    <name evidence="3" type="ORF">K458DRAFT_304253</name>
</gene>
<name>A0A6G1J000_9PLEO</name>
<keyword evidence="2" id="KW-1133">Transmembrane helix</keyword>
<sequence length="640" mass="71633">ASNFAQRIEQKLWKYNASRNVVKRWLMEIISWVVSALCMAAIVIVLLRYQTQPLPRWPLGLTLNAYISVLAKVASAALLLPVSEALGQLKWNWFQANNKSKESKKMWDFELFDNASRGPWGSFMLLLRTKGKSLAALGAAVTLFALAMDPFFQQVVSFPERWAIQPQNGSIPRATTYDTTILHFTHSILSVSKAMASTAYHYFYDNGTRPVTGSNGRGIGPAIPLACPNSRCTWTEYETLGICNRCEAIQDRLEFRCQNSALDWIQLPVSSDDGSAWIYPNGTACGWFLKADEPLLMTGYTTDLGQNYSGTVLVSRSQPLYDVYTRDPLPGYKAKLNNTRNPLAHVVLVSNEDVVRTLQNSTPIAHECIISWCVKTMQSTLSGGEFTENVTDTVYNHTLEKDPWTTSQVFGDDGKAIGIEFYYDENITIVGNSGFEYQLSNNTHNILTIFDDIFPSSYAVANTTNMSDAVLRFQEYITSNSRLRTGMYNPFLFNNITVHLDDMATDFTNIMRSAKDSIQMVRGASFDLVSIVDVRWVWLSLPLGLLGFTFIFLVATIIRSSMHQDVGVWKTSAIATLLYGLPDSIVSKITSVNDKGTPRANAKRTKLKWLPGTGWRLSQSSAFSPSSLKARHTPPQSEWK</sequence>
<dbReference type="PANTHER" id="PTHR35394">
    <property type="entry name" value="DUF3176 DOMAIN-CONTAINING PROTEIN"/>
    <property type="match status" value="1"/>
</dbReference>
<keyword evidence="2" id="KW-0812">Transmembrane</keyword>
<protein>
    <recommendedName>
        <fullName evidence="5">DUF3176 domain containing protein</fullName>
    </recommendedName>
</protein>
<keyword evidence="4" id="KW-1185">Reference proteome</keyword>
<feature type="transmembrane region" description="Helical" evidence="2">
    <location>
        <begin position="61"/>
        <end position="80"/>
    </location>
</feature>
<feature type="transmembrane region" description="Helical" evidence="2">
    <location>
        <begin position="536"/>
        <end position="558"/>
    </location>
</feature>
<evidence type="ECO:0000313" key="3">
    <source>
        <dbReference type="EMBL" id="KAF2683708.1"/>
    </source>
</evidence>
<reference evidence="3" key="1">
    <citation type="journal article" date="2020" name="Stud. Mycol.">
        <title>101 Dothideomycetes genomes: a test case for predicting lifestyles and emergence of pathogens.</title>
        <authorList>
            <person name="Haridas S."/>
            <person name="Albert R."/>
            <person name="Binder M."/>
            <person name="Bloem J."/>
            <person name="Labutti K."/>
            <person name="Salamov A."/>
            <person name="Andreopoulos B."/>
            <person name="Baker S."/>
            <person name="Barry K."/>
            <person name="Bills G."/>
            <person name="Bluhm B."/>
            <person name="Cannon C."/>
            <person name="Castanera R."/>
            <person name="Culley D."/>
            <person name="Daum C."/>
            <person name="Ezra D."/>
            <person name="Gonzalez J."/>
            <person name="Henrissat B."/>
            <person name="Kuo A."/>
            <person name="Liang C."/>
            <person name="Lipzen A."/>
            <person name="Lutzoni F."/>
            <person name="Magnuson J."/>
            <person name="Mondo S."/>
            <person name="Nolan M."/>
            <person name="Ohm R."/>
            <person name="Pangilinan J."/>
            <person name="Park H.-J."/>
            <person name="Ramirez L."/>
            <person name="Alfaro M."/>
            <person name="Sun H."/>
            <person name="Tritt A."/>
            <person name="Yoshinaga Y."/>
            <person name="Zwiers L.-H."/>
            <person name="Turgeon B."/>
            <person name="Goodwin S."/>
            <person name="Spatafora J."/>
            <person name="Crous P."/>
            <person name="Grigoriev I."/>
        </authorList>
    </citation>
    <scope>NUCLEOTIDE SEQUENCE</scope>
    <source>
        <strain evidence="3">CBS 122367</strain>
    </source>
</reference>
<feature type="compositionally biased region" description="Low complexity" evidence="1">
    <location>
        <begin position="618"/>
        <end position="627"/>
    </location>
</feature>
<dbReference type="InterPro" id="IPR021514">
    <property type="entry name" value="DUF3176"/>
</dbReference>
<dbReference type="Proteomes" id="UP000799291">
    <property type="component" value="Unassembled WGS sequence"/>
</dbReference>
<feature type="region of interest" description="Disordered" evidence="1">
    <location>
        <begin position="615"/>
        <end position="640"/>
    </location>
</feature>
<dbReference type="OrthoDB" id="5242705at2759"/>
<dbReference type="EMBL" id="MU005583">
    <property type="protein sequence ID" value="KAF2683708.1"/>
    <property type="molecule type" value="Genomic_DNA"/>
</dbReference>
<evidence type="ECO:0008006" key="5">
    <source>
        <dbReference type="Google" id="ProtNLM"/>
    </source>
</evidence>
<accession>A0A6G1J000</accession>
<keyword evidence="2" id="KW-0472">Membrane</keyword>
<proteinExistence type="predicted"/>
<feature type="transmembrane region" description="Helical" evidence="2">
    <location>
        <begin position="134"/>
        <end position="152"/>
    </location>
</feature>
<organism evidence="3 4">
    <name type="scientific">Lentithecium fluviatile CBS 122367</name>
    <dbReference type="NCBI Taxonomy" id="1168545"/>
    <lineage>
        <taxon>Eukaryota</taxon>
        <taxon>Fungi</taxon>
        <taxon>Dikarya</taxon>
        <taxon>Ascomycota</taxon>
        <taxon>Pezizomycotina</taxon>
        <taxon>Dothideomycetes</taxon>
        <taxon>Pleosporomycetidae</taxon>
        <taxon>Pleosporales</taxon>
        <taxon>Massarineae</taxon>
        <taxon>Lentitheciaceae</taxon>
        <taxon>Lentithecium</taxon>
    </lineage>
</organism>